<comment type="caution">
    <text evidence="2">The sequence shown here is derived from an EMBL/GenBank/DDBJ whole genome shotgun (WGS) entry which is preliminary data.</text>
</comment>
<dbReference type="Proteomes" id="UP001144341">
    <property type="component" value="Unassembled WGS sequence"/>
</dbReference>
<feature type="transmembrane region" description="Helical" evidence="1">
    <location>
        <begin position="12"/>
        <end position="30"/>
    </location>
</feature>
<evidence type="ECO:0000313" key="2">
    <source>
        <dbReference type="EMBL" id="MCZ4221784.1"/>
    </source>
</evidence>
<name>A0ABT4KS76_9SPHI</name>
<gene>
    <name evidence="2" type="ORF">O0931_00585</name>
</gene>
<keyword evidence="1" id="KW-0472">Membrane</keyword>
<dbReference type="EMBL" id="JAPWGL010000001">
    <property type="protein sequence ID" value="MCZ4221784.1"/>
    <property type="molecule type" value="Genomic_DNA"/>
</dbReference>
<organism evidence="2 3">
    <name type="scientific">Pedobacter rhodius</name>
    <dbReference type="NCBI Taxonomy" id="3004098"/>
    <lineage>
        <taxon>Bacteria</taxon>
        <taxon>Pseudomonadati</taxon>
        <taxon>Bacteroidota</taxon>
        <taxon>Sphingobacteriia</taxon>
        <taxon>Sphingobacteriales</taxon>
        <taxon>Sphingobacteriaceae</taxon>
        <taxon>Pedobacter</taxon>
    </lineage>
</organism>
<feature type="transmembrane region" description="Helical" evidence="1">
    <location>
        <begin position="96"/>
        <end position="113"/>
    </location>
</feature>
<keyword evidence="3" id="KW-1185">Reference proteome</keyword>
<accession>A0ABT4KS76</accession>
<protein>
    <submittedName>
        <fullName evidence="2">Uncharacterized protein</fullName>
    </submittedName>
</protein>
<dbReference type="RefSeq" id="WP_269413621.1">
    <property type="nucleotide sequence ID" value="NZ_JAPWGL010000001.1"/>
</dbReference>
<evidence type="ECO:0000256" key="1">
    <source>
        <dbReference type="SAM" id="Phobius"/>
    </source>
</evidence>
<feature type="transmembrane region" description="Helical" evidence="1">
    <location>
        <begin position="60"/>
        <end position="76"/>
    </location>
</feature>
<evidence type="ECO:0000313" key="3">
    <source>
        <dbReference type="Proteomes" id="UP001144341"/>
    </source>
</evidence>
<keyword evidence="1" id="KW-0812">Transmembrane</keyword>
<keyword evidence="1" id="KW-1133">Transmembrane helix</keyword>
<feature type="transmembrane region" description="Helical" evidence="1">
    <location>
        <begin position="36"/>
        <end position="53"/>
    </location>
</feature>
<proteinExistence type="predicted"/>
<sequence length="148" mass="17010">MNSKFGGNKYSLSSNLIFGSFIIGLANLFLYDPESTTDFIMIGIVLVLRYLLAIMIKRRFAWSVYLLIILVIRSIYRSVYILDNINVKPIAKVNVVLQLVLSLIAFGILVIIPKISKMRRLRKTDNTILDEMQMPFSNDYINTLTRNN</sequence>
<reference evidence="2" key="1">
    <citation type="submission" date="2022-12" db="EMBL/GenBank/DDBJ databases">
        <title>Genome sequence of SJ11.</title>
        <authorList>
            <person name="Woo H."/>
        </authorList>
    </citation>
    <scope>NUCLEOTIDE SEQUENCE</scope>
    <source>
        <strain evidence="2">SJ11</strain>
    </source>
</reference>